<evidence type="ECO:0000313" key="1">
    <source>
        <dbReference type="EMBL" id="CBY12815.1"/>
    </source>
</evidence>
<dbReference type="Proteomes" id="UP000001307">
    <property type="component" value="Unassembled WGS sequence"/>
</dbReference>
<evidence type="ECO:0000313" key="2">
    <source>
        <dbReference type="Proteomes" id="UP000001307"/>
    </source>
</evidence>
<dbReference type="InParanoid" id="E4XST4"/>
<keyword evidence="2" id="KW-1185">Reference proteome</keyword>
<reference evidence="1" key="1">
    <citation type="journal article" date="2010" name="Science">
        <title>Plasticity of animal genome architecture unmasked by rapid evolution of a pelagic tunicate.</title>
        <authorList>
            <person name="Denoeud F."/>
            <person name="Henriet S."/>
            <person name="Mungpakdee S."/>
            <person name="Aury J.M."/>
            <person name="Da Silva C."/>
            <person name="Brinkmann H."/>
            <person name="Mikhaleva J."/>
            <person name="Olsen L.C."/>
            <person name="Jubin C."/>
            <person name="Canestro C."/>
            <person name="Bouquet J.M."/>
            <person name="Danks G."/>
            <person name="Poulain J."/>
            <person name="Campsteijn C."/>
            <person name="Adamski M."/>
            <person name="Cross I."/>
            <person name="Yadetie F."/>
            <person name="Muffato M."/>
            <person name="Louis A."/>
            <person name="Butcher S."/>
            <person name="Tsagkogeorga G."/>
            <person name="Konrad A."/>
            <person name="Singh S."/>
            <person name="Jensen M.F."/>
            <person name="Cong E.H."/>
            <person name="Eikeseth-Otteraa H."/>
            <person name="Noel B."/>
            <person name="Anthouard V."/>
            <person name="Porcel B.M."/>
            <person name="Kachouri-Lafond R."/>
            <person name="Nishino A."/>
            <person name="Ugolini M."/>
            <person name="Chourrout P."/>
            <person name="Nishida H."/>
            <person name="Aasland R."/>
            <person name="Huzurbazar S."/>
            <person name="Westhof E."/>
            <person name="Delsuc F."/>
            <person name="Lehrach H."/>
            <person name="Reinhardt R."/>
            <person name="Weissenbach J."/>
            <person name="Roy S.W."/>
            <person name="Artiguenave F."/>
            <person name="Postlethwait J.H."/>
            <person name="Manak J.R."/>
            <person name="Thompson E.M."/>
            <person name="Jaillon O."/>
            <person name="Du Pasquier L."/>
            <person name="Boudinot P."/>
            <person name="Liberles D.A."/>
            <person name="Volff J.N."/>
            <person name="Philippe H."/>
            <person name="Lenhard B."/>
            <person name="Roest Crollius H."/>
            <person name="Wincker P."/>
            <person name="Chourrout D."/>
        </authorList>
    </citation>
    <scope>NUCLEOTIDE SEQUENCE [LARGE SCALE GENOMIC DNA]</scope>
</reference>
<dbReference type="EMBL" id="FN653140">
    <property type="protein sequence ID" value="CBY12815.1"/>
    <property type="molecule type" value="Genomic_DNA"/>
</dbReference>
<dbReference type="AlphaFoldDB" id="E4XST4"/>
<protein>
    <submittedName>
        <fullName evidence="1">Uncharacterized protein</fullName>
    </submittedName>
</protein>
<gene>
    <name evidence="1" type="ORF">GSOID_T00002874001</name>
</gene>
<proteinExistence type="predicted"/>
<accession>E4XST4</accession>
<name>E4XST4_OIKDI</name>
<feature type="non-terminal residue" evidence="1">
    <location>
        <position position="1"/>
    </location>
</feature>
<sequence>EAYCQANFENCMSCWYCTYSADSAGLVGGANCFSDFGGVDQARMKKQYCRNGTDSSVYDGDSSSGQFECDGSDEAFQSFCSVSNRMRRSSNYWLFTLSRSASAVKISDQNKLPIPSPVGLAVRSTWAATSICRGNDCNDKFINQKNSDFPEFGDEGSGGGDSSIPTRNTCLSCDGCWNATQAEPEECPENQPFCYTSVSGEWDSTTSIRRRCSDDVLGTQRSDTLTIQEERNICVSGNIPCNGFNMPFNFIEDLPIPSRQDFSRPLGEKEIEFMCGGLEDNCISCYTCTDASDPFNSCTTLPEFNQSKPPTFLRVVYDSDAEEFLENVCSLTVLRSVTGDGLPETMVRRNVVQVKRGQAVPAFLNDQQTSVSGCSGNFCNGNQQGLPNDDTQCFRCQGNSTADPNNPCVTGNLTPFVDPSVKCANSLCKTTIYGDIVRRDCATTEDLFGLDASSGHVTVSSDSATSFVCKTNKCNDIYVDSDNVIRTDADFHHLNSVFVFAFLPRRHKFDKISSSFKSQTKCDEMRQPRS</sequence>
<organism evidence="1">
    <name type="scientific">Oikopleura dioica</name>
    <name type="common">Tunicate</name>
    <dbReference type="NCBI Taxonomy" id="34765"/>
    <lineage>
        <taxon>Eukaryota</taxon>
        <taxon>Metazoa</taxon>
        <taxon>Chordata</taxon>
        <taxon>Tunicata</taxon>
        <taxon>Appendicularia</taxon>
        <taxon>Copelata</taxon>
        <taxon>Oikopleuridae</taxon>
        <taxon>Oikopleura</taxon>
    </lineage>
</organism>